<gene>
    <name evidence="2" type="ORF">TVAG_125110</name>
</gene>
<dbReference type="SMR" id="A2EIL7"/>
<dbReference type="Proteomes" id="UP000001542">
    <property type="component" value="Unassembled WGS sequence"/>
</dbReference>
<dbReference type="KEGG" id="tva:4765431"/>
<sequence length="423" mass="48408">MSHEFFCPKKQPLFKWAGIIQKTTMKTLFTTDDFSEMKLNTLIQFCYPTEIPISGPLTFVFRFRTEDESFYNAFCLLDQTSYQLKEFDLNQQCCICIISQYYHYDVFDEALKIARSLLLNSIPATQHFFETLYSNPLAITSMDSVQYLWKSSLSSYQSQILKPITSRFDLFTIGSIIFDMLTDAPFMIVSSDLNELSQFCFALYCLVHPLKWFHIFAPILPLSILETVQSPAPFIVGIHSSLLSKITNSDIEAHVYIDIDSLTIKRVNLPSIPQWVTNSINNFTEFSQKSVHQLILQIICTALNIHPSGSPYLNAKKIITSVHDVELEPGSAQFQLINSRTVRCLLDASKEKHLQNNFVALLSCFTNSGIIFPATQFVDEFPLRKNQVLRSQSVQFTKTHQNFKSMSVPDINMLSKSKLEPNP</sequence>
<reference evidence="2" key="1">
    <citation type="submission" date="2006-10" db="EMBL/GenBank/DDBJ databases">
        <authorList>
            <person name="Amadeo P."/>
            <person name="Zhao Q."/>
            <person name="Wortman J."/>
            <person name="Fraser-Liggett C."/>
            <person name="Carlton J."/>
        </authorList>
    </citation>
    <scope>NUCLEOTIDE SEQUENCE</scope>
    <source>
        <strain evidence="2">G3</strain>
    </source>
</reference>
<dbReference type="eggNOG" id="KOG3569">
    <property type="taxonomic scope" value="Eukaryota"/>
</dbReference>
<dbReference type="PROSITE" id="PS50211">
    <property type="entry name" value="DENN"/>
    <property type="match status" value="1"/>
</dbReference>
<dbReference type="PANTHER" id="PTHR15288">
    <property type="entry name" value="DENN DOMAIN-CONTAINING PROTEIN 2"/>
    <property type="match status" value="1"/>
</dbReference>
<name>A2EIL7_TRIV3</name>
<dbReference type="RefSeq" id="XP_001319761.1">
    <property type="nucleotide sequence ID" value="XM_001319726.1"/>
</dbReference>
<feature type="domain" description="UDENN" evidence="1">
    <location>
        <begin position="1"/>
        <end position="419"/>
    </location>
</feature>
<keyword evidence="3" id="KW-1185">Reference proteome</keyword>
<dbReference type="InterPro" id="IPR051942">
    <property type="entry name" value="DENN_domain_containing_2"/>
</dbReference>
<dbReference type="VEuPathDB" id="TrichDB:TVAG_125110"/>
<accession>A2EIL7</accession>
<dbReference type="AlphaFoldDB" id="A2EIL7"/>
<dbReference type="InParanoid" id="A2EIL7"/>
<dbReference type="VEuPathDB" id="TrichDB:TVAGG3_0199560"/>
<dbReference type="PANTHER" id="PTHR15288:SF0">
    <property type="entry name" value="UDENN DOMAIN-CONTAINING PROTEIN"/>
    <property type="match status" value="1"/>
</dbReference>
<evidence type="ECO:0000259" key="1">
    <source>
        <dbReference type="PROSITE" id="PS50211"/>
    </source>
</evidence>
<proteinExistence type="predicted"/>
<dbReference type="STRING" id="5722.A2EIL7"/>
<dbReference type="Gene3D" id="3.40.50.11500">
    <property type="match status" value="1"/>
</dbReference>
<dbReference type="OrthoDB" id="205414at2759"/>
<dbReference type="Gene3D" id="3.30.450.200">
    <property type="match status" value="1"/>
</dbReference>
<dbReference type="InterPro" id="IPR037516">
    <property type="entry name" value="Tripartite_DENN"/>
</dbReference>
<dbReference type="Pfam" id="PF02141">
    <property type="entry name" value="DENN"/>
    <property type="match status" value="1"/>
</dbReference>
<dbReference type="OMA" id="MRMANIF"/>
<protein>
    <recommendedName>
        <fullName evidence="1">UDENN domain-containing protein</fullName>
    </recommendedName>
</protein>
<dbReference type="InterPro" id="IPR001194">
    <property type="entry name" value="cDENN_dom"/>
</dbReference>
<evidence type="ECO:0000313" key="2">
    <source>
        <dbReference type="EMBL" id="EAY07538.1"/>
    </source>
</evidence>
<organism evidence="2 3">
    <name type="scientific">Trichomonas vaginalis (strain ATCC PRA-98 / G3)</name>
    <dbReference type="NCBI Taxonomy" id="412133"/>
    <lineage>
        <taxon>Eukaryota</taxon>
        <taxon>Metamonada</taxon>
        <taxon>Parabasalia</taxon>
        <taxon>Trichomonadida</taxon>
        <taxon>Trichomonadidae</taxon>
        <taxon>Trichomonas</taxon>
    </lineage>
</organism>
<dbReference type="EMBL" id="DS113398">
    <property type="protein sequence ID" value="EAY07538.1"/>
    <property type="molecule type" value="Genomic_DNA"/>
</dbReference>
<dbReference type="InterPro" id="IPR043153">
    <property type="entry name" value="DENN_C"/>
</dbReference>
<evidence type="ECO:0000313" key="3">
    <source>
        <dbReference type="Proteomes" id="UP000001542"/>
    </source>
</evidence>
<dbReference type="SMART" id="SM00799">
    <property type="entry name" value="DENN"/>
    <property type="match status" value="1"/>
</dbReference>
<reference evidence="2" key="2">
    <citation type="journal article" date="2007" name="Science">
        <title>Draft genome sequence of the sexually transmitted pathogen Trichomonas vaginalis.</title>
        <authorList>
            <person name="Carlton J.M."/>
            <person name="Hirt R.P."/>
            <person name="Silva J.C."/>
            <person name="Delcher A.L."/>
            <person name="Schatz M."/>
            <person name="Zhao Q."/>
            <person name="Wortman J.R."/>
            <person name="Bidwell S.L."/>
            <person name="Alsmark U.C.M."/>
            <person name="Besteiro S."/>
            <person name="Sicheritz-Ponten T."/>
            <person name="Noel C.J."/>
            <person name="Dacks J.B."/>
            <person name="Foster P.G."/>
            <person name="Simillion C."/>
            <person name="Van de Peer Y."/>
            <person name="Miranda-Saavedra D."/>
            <person name="Barton G.J."/>
            <person name="Westrop G.D."/>
            <person name="Mueller S."/>
            <person name="Dessi D."/>
            <person name="Fiori P.L."/>
            <person name="Ren Q."/>
            <person name="Paulsen I."/>
            <person name="Zhang H."/>
            <person name="Bastida-Corcuera F.D."/>
            <person name="Simoes-Barbosa A."/>
            <person name="Brown M.T."/>
            <person name="Hayes R.D."/>
            <person name="Mukherjee M."/>
            <person name="Okumura C.Y."/>
            <person name="Schneider R."/>
            <person name="Smith A.J."/>
            <person name="Vanacova S."/>
            <person name="Villalvazo M."/>
            <person name="Haas B.J."/>
            <person name="Pertea M."/>
            <person name="Feldblyum T.V."/>
            <person name="Utterback T.R."/>
            <person name="Shu C.L."/>
            <person name="Osoegawa K."/>
            <person name="de Jong P.J."/>
            <person name="Hrdy I."/>
            <person name="Horvathova L."/>
            <person name="Zubacova Z."/>
            <person name="Dolezal P."/>
            <person name="Malik S.B."/>
            <person name="Logsdon J.M. Jr."/>
            <person name="Henze K."/>
            <person name="Gupta A."/>
            <person name="Wang C.C."/>
            <person name="Dunne R.L."/>
            <person name="Upcroft J.A."/>
            <person name="Upcroft P."/>
            <person name="White O."/>
            <person name="Salzberg S.L."/>
            <person name="Tang P."/>
            <person name="Chiu C.-H."/>
            <person name="Lee Y.-S."/>
            <person name="Embley T.M."/>
            <person name="Coombs G.H."/>
            <person name="Mottram J.C."/>
            <person name="Tachezy J."/>
            <person name="Fraser-Liggett C.M."/>
            <person name="Johnson P.J."/>
        </authorList>
    </citation>
    <scope>NUCLEOTIDE SEQUENCE [LARGE SCALE GENOMIC DNA]</scope>
    <source>
        <strain evidence="2">G3</strain>
    </source>
</reference>